<gene>
    <name evidence="2" type="ORF">KSW80_14350</name>
</gene>
<dbReference type="InterPro" id="IPR050967">
    <property type="entry name" value="Thiamine_Salvage_TenA"/>
</dbReference>
<dbReference type="PANTHER" id="PTHR43198">
    <property type="entry name" value="BIFUNCTIONAL TH2 PROTEIN"/>
    <property type="match status" value="1"/>
</dbReference>
<comment type="caution">
    <text evidence="2">The sequence shown here is derived from an EMBL/GenBank/DDBJ whole genome shotgun (WGS) entry which is preliminary data.</text>
</comment>
<evidence type="ECO:0000313" key="3">
    <source>
        <dbReference type="Proteomes" id="UP001196316"/>
    </source>
</evidence>
<organism evidence="2 3">
    <name type="scientific">Segatella copri</name>
    <dbReference type="NCBI Taxonomy" id="165179"/>
    <lineage>
        <taxon>Bacteria</taxon>
        <taxon>Pseudomonadati</taxon>
        <taxon>Bacteroidota</taxon>
        <taxon>Bacteroidia</taxon>
        <taxon>Bacteroidales</taxon>
        <taxon>Prevotellaceae</taxon>
        <taxon>Segatella</taxon>
    </lineage>
</organism>
<dbReference type="GO" id="GO:0005829">
    <property type="term" value="C:cytosol"/>
    <property type="evidence" value="ECO:0007669"/>
    <property type="project" value="TreeGrafter"/>
</dbReference>
<dbReference type="Pfam" id="PF03070">
    <property type="entry name" value="TENA_THI-4"/>
    <property type="match status" value="1"/>
</dbReference>
<protein>
    <recommendedName>
        <fullName evidence="1">Thiaminase-2/PQQC domain-containing protein</fullName>
    </recommendedName>
</protein>
<evidence type="ECO:0000313" key="2">
    <source>
        <dbReference type="EMBL" id="MBV3409560.1"/>
    </source>
</evidence>
<dbReference type="InterPro" id="IPR004305">
    <property type="entry name" value="Thiaminase-2/PQQC"/>
</dbReference>
<dbReference type="PANTHER" id="PTHR43198:SF2">
    <property type="entry name" value="SI:CH1073-67J19.1-RELATED"/>
    <property type="match status" value="1"/>
</dbReference>
<dbReference type="AlphaFoldDB" id="A0AAW4NDP7"/>
<dbReference type="RefSeq" id="WP_217327177.1">
    <property type="nucleotide sequence ID" value="NZ_JAHOEK010000064.1"/>
</dbReference>
<accession>A0AAW4NDP7</accession>
<dbReference type="CDD" id="cd19359">
    <property type="entry name" value="TenA_C_Bt3146-like"/>
    <property type="match status" value="1"/>
</dbReference>
<feature type="domain" description="Thiaminase-2/PQQC" evidence="1">
    <location>
        <begin position="110"/>
        <end position="233"/>
    </location>
</feature>
<evidence type="ECO:0000259" key="1">
    <source>
        <dbReference type="Pfam" id="PF03070"/>
    </source>
</evidence>
<name>A0AAW4NDP7_9BACT</name>
<sequence>MMKWYQKRDFSIKVPLSFQMKLGKLQQRDASASTLFQEMWDECEDIAKAVLETDYFKGILNNNLDPNAYGSLMVQDAYYCFKAQNSYTIARTHAYDSDCSEFLAGKEQSYKDYNETYHKIWHIREDYGVIPGPEIKEYADYEAYVASQLDTPYLFAVMLPCEYLWNWVANQLAPKASKDGLYYFWIDGNAGSPTGALQMESMLELYRADIDENKAKEIFRTAMEFELKVFTSATILNLSYYGKKEI</sequence>
<dbReference type="EMBL" id="JAHOEP010000064">
    <property type="protein sequence ID" value="MBV3409560.1"/>
    <property type="molecule type" value="Genomic_DNA"/>
</dbReference>
<dbReference type="Proteomes" id="UP001196316">
    <property type="component" value="Unassembled WGS sequence"/>
</dbReference>
<reference evidence="2" key="1">
    <citation type="submission" date="2021-06" db="EMBL/GenBank/DDBJ databases">
        <title>Collection of gut derived symbiotic bacterial strains cultured from healthy donors.</title>
        <authorList>
            <person name="Lin H."/>
            <person name="Littmann E."/>
            <person name="Pamer E.G."/>
        </authorList>
    </citation>
    <scope>NUCLEOTIDE SEQUENCE</scope>
    <source>
        <strain evidence="2">MSK.21.60</strain>
    </source>
</reference>
<proteinExistence type="predicted"/>